<protein>
    <recommendedName>
        <fullName evidence="1">PH domain-containing protein</fullName>
    </recommendedName>
</protein>
<dbReference type="SUPFAM" id="SSF50729">
    <property type="entry name" value="PH domain-like"/>
    <property type="match status" value="1"/>
</dbReference>
<dbReference type="InterPro" id="IPR011993">
    <property type="entry name" value="PH-like_dom_sf"/>
</dbReference>
<name>A0AAN4ZFN3_9BILA</name>
<dbReference type="Proteomes" id="UP001328107">
    <property type="component" value="Unassembled WGS sequence"/>
</dbReference>
<dbReference type="InterPro" id="IPR001849">
    <property type="entry name" value="PH_domain"/>
</dbReference>
<organism evidence="2 3">
    <name type="scientific">Pristionchus mayeri</name>
    <dbReference type="NCBI Taxonomy" id="1317129"/>
    <lineage>
        <taxon>Eukaryota</taxon>
        <taxon>Metazoa</taxon>
        <taxon>Ecdysozoa</taxon>
        <taxon>Nematoda</taxon>
        <taxon>Chromadorea</taxon>
        <taxon>Rhabditida</taxon>
        <taxon>Rhabditina</taxon>
        <taxon>Diplogasteromorpha</taxon>
        <taxon>Diplogasteroidea</taxon>
        <taxon>Neodiplogasteridae</taxon>
        <taxon>Pristionchus</taxon>
    </lineage>
</organism>
<evidence type="ECO:0000313" key="2">
    <source>
        <dbReference type="EMBL" id="GMR36090.1"/>
    </source>
</evidence>
<evidence type="ECO:0000313" key="3">
    <source>
        <dbReference type="Proteomes" id="UP001328107"/>
    </source>
</evidence>
<sequence>WAIFCRPYLLIFNDEKDLVMRGAINLHDAKVDYNKDQHMVSHSPNSFSICTAHKGYWLLASNEKEMHDWVYAMRLHLPDSTSRT</sequence>
<keyword evidence="3" id="KW-1185">Reference proteome</keyword>
<dbReference type="PROSITE" id="PS50003">
    <property type="entry name" value="PH_DOMAIN"/>
    <property type="match status" value="1"/>
</dbReference>
<dbReference type="AlphaFoldDB" id="A0AAN4ZFN3"/>
<dbReference type="Pfam" id="PF00169">
    <property type="entry name" value="PH"/>
    <property type="match status" value="1"/>
</dbReference>
<dbReference type="Gene3D" id="2.30.29.30">
    <property type="entry name" value="Pleckstrin-homology domain (PH domain)/Phosphotyrosine-binding domain (PTB)"/>
    <property type="match status" value="1"/>
</dbReference>
<accession>A0AAN4ZFN3</accession>
<feature type="non-terminal residue" evidence="2">
    <location>
        <position position="1"/>
    </location>
</feature>
<gene>
    <name evidence="2" type="ORF">PMAYCL1PPCAC_06285</name>
</gene>
<dbReference type="EMBL" id="BTRK01000002">
    <property type="protein sequence ID" value="GMR36090.1"/>
    <property type="molecule type" value="Genomic_DNA"/>
</dbReference>
<feature type="domain" description="PH" evidence="1">
    <location>
        <begin position="1"/>
        <end position="78"/>
    </location>
</feature>
<reference evidence="3" key="1">
    <citation type="submission" date="2022-10" db="EMBL/GenBank/DDBJ databases">
        <title>Genome assembly of Pristionchus species.</title>
        <authorList>
            <person name="Yoshida K."/>
            <person name="Sommer R.J."/>
        </authorList>
    </citation>
    <scope>NUCLEOTIDE SEQUENCE [LARGE SCALE GENOMIC DNA]</scope>
    <source>
        <strain evidence="3">RS5460</strain>
    </source>
</reference>
<comment type="caution">
    <text evidence="2">The sequence shown here is derived from an EMBL/GenBank/DDBJ whole genome shotgun (WGS) entry which is preliminary data.</text>
</comment>
<proteinExistence type="predicted"/>
<evidence type="ECO:0000259" key="1">
    <source>
        <dbReference type="PROSITE" id="PS50003"/>
    </source>
</evidence>